<accession>A0A1I3HTZ4</accession>
<name>A0A1I3HTZ4_9SPIR</name>
<evidence type="ECO:0000313" key="1">
    <source>
        <dbReference type="EMBL" id="SFI39037.1"/>
    </source>
</evidence>
<proteinExistence type="predicted"/>
<evidence type="ECO:0000313" key="2">
    <source>
        <dbReference type="Proteomes" id="UP000182737"/>
    </source>
</evidence>
<organism evidence="1 2">
    <name type="scientific">Treponema bryantii</name>
    <dbReference type="NCBI Taxonomy" id="163"/>
    <lineage>
        <taxon>Bacteria</taxon>
        <taxon>Pseudomonadati</taxon>
        <taxon>Spirochaetota</taxon>
        <taxon>Spirochaetia</taxon>
        <taxon>Spirochaetales</taxon>
        <taxon>Treponemataceae</taxon>
        <taxon>Treponema</taxon>
    </lineage>
</organism>
<gene>
    <name evidence="1" type="ORF">SAMN04487775_10168</name>
</gene>
<dbReference type="RefSeq" id="WP_074929633.1">
    <property type="nucleotide sequence ID" value="NZ_FORI01000001.1"/>
</dbReference>
<keyword evidence="2" id="KW-1185">Reference proteome</keyword>
<dbReference type="EMBL" id="FORI01000001">
    <property type="protein sequence ID" value="SFI39037.1"/>
    <property type="molecule type" value="Genomic_DNA"/>
</dbReference>
<dbReference type="AlphaFoldDB" id="A0A1I3HTZ4"/>
<dbReference type="Proteomes" id="UP000182737">
    <property type="component" value="Unassembled WGS sequence"/>
</dbReference>
<protein>
    <submittedName>
        <fullName evidence="1">Uncharacterized protein</fullName>
    </submittedName>
</protein>
<sequence length="391" mass="45902">MKKIDKQLSYAPAEFRVSYCGWASPAMREMHGIFRQQLALLCYDEAKSVEELSEALQSPREYIQDAVDSFCNVKMMKKIDGKYLTLFPMLHLKKNYEAGLLCYNFCEEHEIPKKINDLLFSLKDKIAALDFYGNDFDLSYLNWFLYTVTDNCMISEFRSYYSEKTDEVIMSNSDWRTHNYDFSLCASYNYADENIEDDHLERRLTQTSTYYQHLGNYRYNNVFDLKPFPCSFEENALGMGTSDMGRNKYLTSGNIDFYLNLVKGINREFTEEEKKCLEDFEKHGVVEKRGDSYKPMIPVFTEEVFSELEKIITRAVIPIVKEIAQATDKAMEEIMLPEMRGVKERIDQLYVFWLCSFLSPRQELYWYGMNVEGLEIPKDYKASAAALYIIK</sequence>
<reference evidence="2" key="1">
    <citation type="submission" date="2016-10" db="EMBL/GenBank/DDBJ databases">
        <authorList>
            <person name="Varghese N."/>
            <person name="Submissions S."/>
        </authorList>
    </citation>
    <scope>NUCLEOTIDE SEQUENCE [LARGE SCALE GENOMIC DNA]</scope>
    <source>
        <strain evidence="2">XBD1002</strain>
    </source>
</reference>
<dbReference type="OrthoDB" id="9817220at2"/>